<feature type="domain" description="HTH arsR-type" evidence="2">
    <location>
        <begin position="1"/>
        <end position="96"/>
    </location>
</feature>
<dbReference type="SUPFAM" id="SSF46785">
    <property type="entry name" value="Winged helix' DNA-binding domain"/>
    <property type="match status" value="1"/>
</dbReference>
<proteinExistence type="predicted"/>
<dbReference type="InterPro" id="IPR001845">
    <property type="entry name" value="HTH_ArsR_DNA-bd_dom"/>
</dbReference>
<name>A0ABZ0RTZ3_9BACI</name>
<reference evidence="3 4" key="1">
    <citation type="submission" date="2023-09" db="EMBL/GenBank/DDBJ databases">
        <authorList>
            <person name="Page C.A."/>
            <person name="Perez-Diaz I.M."/>
        </authorList>
    </citation>
    <scope>NUCLEOTIDE SEQUENCE [LARGE SCALE GENOMIC DNA]</scope>
    <source>
        <strain evidence="3 4">Ll15</strain>
    </source>
</reference>
<accession>A0ABZ0RTZ3</accession>
<dbReference type="PRINTS" id="PR00778">
    <property type="entry name" value="HTHARSR"/>
</dbReference>
<dbReference type="PROSITE" id="PS50987">
    <property type="entry name" value="HTH_ARSR_2"/>
    <property type="match status" value="1"/>
</dbReference>
<evidence type="ECO:0000313" key="4">
    <source>
        <dbReference type="Proteomes" id="UP001322664"/>
    </source>
</evidence>
<dbReference type="NCBIfam" id="NF033788">
    <property type="entry name" value="HTH_metalloreg"/>
    <property type="match status" value="1"/>
</dbReference>
<dbReference type="InterPro" id="IPR011991">
    <property type="entry name" value="ArsR-like_HTH"/>
</dbReference>
<dbReference type="RefSeq" id="WP_293929122.1">
    <property type="nucleotide sequence ID" value="NZ_CP137624.1"/>
</dbReference>
<evidence type="ECO:0000313" key="3">
    <source>
        <dbReference type="EMBL" id="WPK10448.1"/>
    </source>
</evidence>
<keyword evidence="4" id="KW-1185">Reference proteome</keyword>
<dbReference type="Gene3D" id="1.10.10.10">
    <property type="entry name" value="Winged helix-like DNA-binding domain superfamily/Winged helix DNA-binding domain"/>
    <property type="match status" value="1"/>
</dbReference>
<protein>
    <submittedName>
        <fullName evidence="3">Metalloregulator ArsR/SmtB family transcription factor</fullName>
    </submittedName>
</protein>
<keyword evidence="1" id="KW-0238">DNA-binding</keyword>
<dbReference type="PANTHER" id="PTHR38600">
    <property type="entry name" value="TRANSCRIPTIONAL REGULATORY PROTEIN"/>
    <property type="match status" value="1"/>
</dbReference>
<dbReference type="EMBL" id="CP137624">
    <property type="protein sequence ID" value="WPK10448.1"/>
    <property type="molecule type" value="Genomic_DNA"/>
</dbReference>
<dbReference type="CDD" id="cd00090">
    <property type="entry name" value="HTH_ARSR"/>
    <property type="match status" value="1"/>
</dbReference>
<dbReference type="SMART" id="SM00418">
    <property type="entry name" value="HTH_ARSR"/>
    <property type="match status" value="1"/>
</dbReference>
<sequence length="106" mass="12219">MAQPAEKYDVFQAIADSTRRDILQLLTKGDQPIAAISAQFPMSRTAVVKHLTVLEQACLVATEKKGREKIYTLHVEGLKEVEDWLQYFELFWDNKLSQLQRLVEEP</sequence>
<organism evidence="3 4">
    <name type="scientific">Lysinibacillus louembei</name>
    <dbReference type="NCBI Taxonomy" id="1470088"/>
    <lineage>
        <taxon>Bacteria</taxon>
        <taxon>Bacillati</taxon>
        <taxon>Bacillota</taxon>
        <taxon>Bacilli</taxon>
        <taxon>Bacillales</taxon>
        <taxon>Bacillaceae</taxon>
        <taxon>Lysinibacillus</taxon>
    </lineage>
</organism>
<evidence type="ECO:0000256" key="1">
    <source>
        <dbReference type="ARBA" id="ARBA00023125"/>
    </source>
</evidence>
<dbReference type="Pfam" id="PF12840">
    <property type="entry name" value="HTH_20"/>
    <property type="match status" value="1"/>
</dbReference>
<gene>
    <name evidence="3" type="ORF">R6U77_10965</name>
</gene>
<dbReference type="Proteomes" id="UP001322664">
    <property type="component" value="Chromosome"/>
</dbReference>
<dbReference type="PANTHER" id="PTHR38600:SF2">
    <property type="entry name" value="SLL0088 PROTEIN"/>
    <property type="match status" value="1"/>
</dbReference>
<evidence type="ECO:0000259" key="2">
    <source>
        <dbReference type="PROSITE" id="PS50987"/>
    </source>
</evidence>
<dbReference type="InterPro" id="IPR036388">
    <property type="entry name" value="WH-like_DNA-bd_sf"/>
</dbReference>
<dbReference type="InterPro" id="IPR036390">
    <property type="entry name" value="WH_DNA-bd_sf"/>
</dbReference>